<dbReference type="InterPro" id="IPR024298">
    <property type="entry name" value="Sec16_Sec23-bd"/>
</dbReference>
<dbReference type="GO" id="GO:0090110">
    <property type="term" value="P:COPII-coated vesicle cargo loading"/>
    <property type="evidence" value="ECO:0007669"/>
    <property type="project" value="TreeGrafter"/>
</dbReference>
<dbReference type="EMBL" id="KQ234203">
    <property type="protein sequence ID" value="KMZ82257.1"/>
    <property type="molecule type" value="Genomic_DNA"/>
</dbReference>
<dbReference type="SMART" id="SM00320">
    <property type="entry name" value="WD40"/>
    <property type="match status" value="4"/>
</dbReference>
<evidence type="ECO:0000259" key="10">
    <source>
        <dbReference type="Pfam" id="PF12931"/>
    </source>
</evidence>
<evidence type="ECO:0000256" key="9">
    <source>
        <dbReference type="SAM" id="MobiDB-lite"/>
    </source>
</evidence>
<feature type="compositionally biased region" description="Basic residues" evidence="9">
    <location>
        <begin position="668"/>
        <end position="682"/>
    </location>
</feature>
<gene>
    <name evidence="11" type="ORF">PVIIG_03511</name>
</gene>
<dbReference type="SUPFAM" id="SSF50978">
    <property type="entry name" value="WD40 repeat-like"/>
    <property type="match status" value="1"/>
</dbReference>
<dbReference type="InterPro" id="IPR040251">
    <property type="entry name" value="SEC31-like"/>
</dbReference>
<evidence type="ECO:0000313" key="11">
    <source>
        <dbReference type="EMBL" id="KMZ82257.1"/>
    </source>
</evidence>
<name>A0A0J9SJN5_PLAVI</name>
<dbReference type="Gene3D" id="2.130.10.10">
    <property type="entry name" value="YVTN repeat-like/Quinoprotein amine dehydrogenase"/>
    <property type="match status" value="1"/>
</dbReference>
<feature type="compositionally biased region" description="Pro residues" evidence="9">
    <location>
        <begin position="1105"/>
        <end position="1114"/>
    </location>
</feature>
<feature type="compositionally biased region" description="Low complexity" evidence="9">
    <location>
        <begin position="1091"/>
        <end position="1104"/>
    </location>
</feature>
<dbReference type="PANTHER" id="PTHR13923:SF11">
    <property type="entry name" value="SECRETORY 31, ISOFORM D"/>
    <property type="match status" value="1"/>
</dbReference>
<evidence type="ECO:0000256" key="1">
    <source>
        <dbReference type="ARBA" id="ARBA00004240"/>
    </source>
</evidence>
<dbReference type="Gene3D" id="1.20.940.10">
    <property type="entry name" value="Functional domain of the splicing factor Prp18"/>
    <property type="match status" value="1"/>
</dbReference>
<dbReference type="GO" id="GO:0015031">
    <property type="term" value="P:protein transport"/>
    <property type="evidence" value="ECO:0007669"/>
    <property type="project" value="UniProtKB-KW"/>
</dbReference>
<feature type="compositionally biased region" description="Basic and acidic residues" evidence="9">
    <location>
        <begin position="719"/>
        <end position="732"/>
    </location>
</feature>
<reference evidence="11 12" key="1">
    <citation type="submission" date="2011-08" db="EMBL/GenBank/DDBJ databases">
        <title>The Genome Sequence of Plasmodium vivax India VII.</title>
        <authorList>
            <consortium name="The Broad Institute Genome Sequencing Platform"/>
            <consortium name="The Broad Institute Genome Sequencing Center for Infectious Disease"/>
            <person name="Neafsey D."/>
            <person name="Carlton J."/>
            <person name="Barnwell J."/>
            <person name="Collins W."/>
            <person name="Escalante A."/>
            <person name="Mullikin J."/>
            <person name="Saul A."/>
            <person name="Guigo R."/>
            <person name="Camara F."/>
            <person name="Young S.K."/>
            <person name="Zeng Q."/>
            <person name="Gargeya S."/>
            <person name="Fitzgerald M."/>
            <person name="Haas B."/>
            <person name="Abouelleil A."/>
            <person name="Alvarado L."/>
            <person name="Arachchi H.M."/>
            <person name="Berlin A."/>
            <person name="Brown A."/>
            <person name="Chapman S.B."/>
            <person name="Chen Z."/>
            <person name="Dunbar C."/>
            <person name="Freedman E."/>
            <person name="Gearin G."/>
            <person name="Gellesch M."/>
            <person name="Goldberg J."/>
            <person name="Griggs A."/>
            <person name="Gujja S."/>
            <person name="Heiman D."/>
            <person name="Howarth C."/>
            <person name="Larson L."/>
            <person name="Lui A."/>
            <person name="MacDonald P.J.P."/>
            <person name="Montmayeur A."/>
            <person name="Murphy C."/>
            <person name="Neiman D."/>
            <person name="Pearson M."/>
            <person name="Priest M."/>
            <person name="Roberts A."/>
            <person name="Saif S."/>
            <person name="Shea T."/>
            <person name="Shenoy N."/>
            <person name="Sisk P."/>
            <person name="Stolte C."/>
            <person name="Sykes S."/>
            <person name="Wortman J."/>
            <person name="Nusbaum C."/>
            <person name="Birren B."/>
        </authorList>
    </citation>
    <scope>NUCLEOTIDE SEQUENCE [LARGE SCALE GENOMIC DNA]</scope>
    <source>
        <strain evidence="11 12">India VII</strain>
    </source>
</reference>
<feature type="region of interest" description="Disordered" evidence="9">
    <location>
        <begin position="1242"/>
        <end position="1296"/>
    </location>
</feature>
<dbReference type="GO" id="GO:0070971">
    <property type="term" value="C:endoplasmic reticulum exit site"/>
    <property type="evidence" value="ECO:0007669"/>
    <property type="project" value="TreeGrafter"/>
</dbReference>
<dbReference type="OrthoDB" id="542917at2759"/>
<dbReference type="Pfam" id="PF12931">
    <property type="entry name" value="TPR_Sec16"/>
    <property type="match status" value="1"/>
</dbReference>
<evidence type="ECO:0000256" key="5">
    <source>
        <dbReference type="ARBA" id="ARBA00022737"/>
    </source>
</evidence>
<keyword evidence="8" id="KW-0653">Protein transport</keyword>
<dbReference type="Proteomes" id="UP000053562">
    <property type="component" value="Unassembled WGS sequence"/>
</dbReference>
<feature type="compositionally biased region" description="Basic and acidic residues" evidence="9">
    <location>
        <begin position="627"/>
        <end position="667"/>
    </location>
</feature>
<comment type="similarity">
    <text evidence="2">Belongs to the WD repeat SEC31 family.</text>
</comment>
<dbReference type="GO" id="GO:0007029">
    <property type="term" value="P:endoplasmic reticulum organization"/>
    <property type="evidence" value="ECO:0007669"/>
    <property type="project" value="TreeGrafter"/>
</dbReference>
<dbReference type="InterPro" id="IPR015943">
    <property type="entry name" value="WD40/YVTN_repeat-like_dom_sf"/>
</dbReference>
<dbReference type="Gene3D" id="1.25.40.1030">
    <property type="match status" value="2"/>
</dbReference>
<keyword evidence="5" id="KW-0677">Repeat</keyword>
<evidence type="ECO:0000256" key="7">
    <source>
        <dbReference type="ARBA" id="ARBA00022892"/>
    </source>
</evidence>
<proteinExistence type="inferred from homology"/>
<evidence type="ECO:0000313" key="12">
    <source>
        <dbReference type="Proteomes" id="UP000053562"/>
    </source>
</evidence>
<sequence>MALKSINISGNFDWCPFEEHKNYLACFTSHNLLYSNGSNLNNYVYLLDISLNSEGRNLEIVSKLNFEEALKSGQSGKKKGTNEYVTSFEWVNSSSFVESEGEGALRKGIIVGGLTNGDVILLNAQNLFVEKPSHEQFILSKANVHEGAINCLECNKHKSHLIATGGNDGQLFITDIESICSPTSYDPYLDKNNLQKITCLNWNRKVSHILATSSNNGNTVIWDLKIKKAAVSFRDPHSRTKTSSLAWLANQPTQILVAYDDEKSPCMQLWDLRNANYPIKEIIGHSKGINNITFSTIDTNLLISSGKDTTKCWYLSSGNLDVFNEVNNSANNVYSKWSPFIPDLFASATSMDTVQINSINNGVKMTSKYVPSFYGRAAGITFGFGGKICCFGNAAEDSGGVSGGGISGVSSAATAATAGDPPESKFPIKCHIYSTEMELISEADKFEKYIASGNYFEFCESKIAKTEDQHEKLTWRILQSLCASQKEGIVKHLGYDMSEIVQKIEGSTGKQPGFIFDKLAEEEKEKLLAKSASCTQLGGDSMVGAGSMMGGSAAGLVPGAPNYEHMSGAYMTGGAVGMDPNLLPPGAAASTAAAASSATAGTPMVIDNTQGFNSSFDVDPEKFFRELGEKKENEETTQEEKQPKGGKAPEEEKQQKGDKTAEEEKPQKGKKKGKDKGKKKGKGASGGVTGAADEEGEGEGEEEDDDDGLAGSNGPGGAKGDDQGSGSKEKTQMSENTNWDSGIESIIKECVLVGNIETAVELCLHKNRMADALFLSSFGGEQLWYKTKTLYIRKQKSTFMRSLNYILDDQLELLVQQIDLSSWGEALSILCTYALNKANFNTLCETLAKRLQNEKFDIRAASICYLCASNFDQTVEIWNDMPSTQNCLLSVLQDMVEKMTVLKMAIKHDVFNAIMNRKINQYAELLANSGRLKAAMTFLCLTQEDQTEESLILRDRIFNSGAHMLCHQVKPPMSPFQVLHVKSAAGGMMHQGYQPYNQNAQFKPNVMGGGLNHGPSKLFSPTKSATSMIAPPPMQPSMQSAPPHATHMGYSAMPPNKFNTQVINSPPPQRASFASTSAKNFPLGNVSAVKPPSMSTMSPSFMMPPSGPPPPSSASPPSYASMSNLSNFSSPPGMKAEQDDQKQTAPGGGGAAAGGVGGVGGPMFPPQSYANNQRRMQPGGSAPPAQTNQMSNRSFPSMQNVSPAPPGNRNVPVAPNSNSMTFQQDNSGQPFLKRECIDQQAPYGGAVSPPGMQPSSFGASFQDGTNKVGLGGQPGGPPSSGLSTTSPIAGALTVTPGMPVPWPIPTTTQQLGSTTTSTANENKKIQTATKEQNGVFMGRGNVDNVKKTISSFLNGYISQEPMKKKAEDVSIKVHELFDKLDTGSFNEQINESIISMVSALNANDFRAANKVIVDLSRNLWDGSNKSWIMGLKCIIPKC</sequence>
<dbReference type="GO" id="GO:0005198">
    <property type="term" value="F:structural molecule activity"/>
    <property type="evidence" value="ECO:0007669"/>
    <property type="project" value="TreeGrafter"/>
</dbReference>
<protein>
    <recommendedName>
        <fullName evidence="10">Sec16 Sec23-binding domain-containing protein</fullName>
    </recommendedName>
</protein>
<evidence type="ECO:0000256" key="3">
    <source>
        <dbReference type="ARBA" id="ARBA00022448"/>
    </source>
</evidence>
<dbReference type="InterPro" id="IPR036322">
    <property type="entry name" value="WD40_repeat_dom_sf"/>
</dbReference>
<keyword evidence="4" id="KW-0853">WD repeat</keyword>
<feature type="compositionally biased region" description="Acidic residues" evidence="9">
    <location>
        <begin position="692"/>
        <end position="708"/>
    </location>
</feature>
<feature type="region of interest" description="Disordered" evidence="9">
    <location>
        <begin position="1062"/>
        <end position="1227"/>
    </location>
</feature>
<evidence type="ECO:0000256" key="4">
    <source>
        <dbReference type="ARBA" id="ARBA00022574"/>
    </source>
</evidence>
<feature type="compositionally biased region" description="Polar residues" evidence="9">
    <location>
        <begin position="1184"/>
        <end position="1202"/>
    </location>
</feature>
<keyword evidence="6" id="KW-0256">Endoplasmic reticulum</keyword>
<keyword evidence="3" id="KW-0813">Transport</keyword>
<feature type="compositionally biased region" description="Gly residues" evidence="9">
    <location>
        <begin position="1146"/>
        <end position="1161"/>
    </location>
</feature>
<feature type="compositionally biased region" description="Polar residues" evidence="9">
    <location>
        <begin position="1215"/>
        <end position="1227"/>
    </location>
</feature>
<feature type="domain" description="Sec16 Sec23-binding" evidence="10">
    <location>
        <begin position="747"/>
        <end position="890"/>
    </location>
</feature>
<evidence type="ECO:0000256" key="8">
    <source>
        <dbReference type="ARBA" id="ARBA00022927"/>
    </source>
</evidence>
<dbReference type="PANTHER" id="PTHR13923">
    <property type="entry name" value="SEC31-RELATED PROTEIN"/>
    <property type="match status" value="1"/>
</dbReference>
<accession>A0A0J9SJN5</accession>
<keyword evidence="7" id="KW-0931">ER-Golgi transport</keyword>
<feature type="region of interest" description="Disordered" evidence="9">
    <location>
        <begin position="627"/>
        <end position="739"/>
    </location>
</feature>
<organism evidence="11 12">
    <name type="scientific">Plasmodium vivax India VII</name>
    <dbReference type="NCBI Taxonomy" id="1077284"/>
    <lineage>
        <taxon>Eukaryota</taxon>
        <taxon>Sar</taxon>
        <taxon>Alveolata</taxon>
        <taxon>Apicomplexa</taxon>
        <taxon>Aconoidasida</taxon>
        <taxon>Haemosporida</taxon>
        <taxon>Plasmodiidae</taxon>
        <taxon>Plasmodium</taxon>
        <taxon>Plasmodium (Plasmodium)</taxon>
    </lineage>
</organism>
<feature type="compositionally biased region" description="Polar residues" evidence="9">
    <location>
        <begin position="1253"/>
        <end position="1265"/>
    </location>
</feature>
<dbReference type="GO" id="GO:0030127">
    <property type="term" value="C:COPII vesicle coat"/>
    <property type="evidence" value="ECO:0007669"/>
    <property type="project" value="TreeGrafter"/>
</dbReference>
<dbReference type="InterPro" id="IPR001680">
    <property type="entry name" value="WD40_rpt"/>
</dbReference>
<comment type="subcellular location">
    <subcellularLocation>
        <location evidence="1">Endoplasmic reticulum</location>
    </subcellularLocation>
</comment>
<evidence type="ECO:0000256" key="2">
    <source>
        <dbReference type="ARBA" id="ARBA00009358"/>
    </source>
</evidence>
<evidence type="ECO:0000256" key="6">
    <source>
        <dbReference type="ARBA" id="ARBA00022824"/>
    </source>
</evidence>